<evidence type="ECO:0000313" key="4">
    <source>
        <dbReference type="EMBL" id="GJQ10259.1"/>
    </source>
</evidence>
<dbReference type="InterPro" id="IPR006843">
    <property type="entry name" value="PAP/fibrillin_dom"/>
</dbReference>
<keyword evidence="2" id="KW-0934">Plastid</keyword>
<dbReference type="GO" id="GO:0009536">
    <property type="term" value="C:plastid"/>
    <property type="evidence" value="ECO:0007669"/>
    <property type="project" value="UniProtKB-SubCell"/>
</dbReference>
<evidence type="ECO:0000259" key="3">
    <source>
        <dbReference type="Pfam" id="PF04755"/>
    </source>
</evidence>
<evidence type="ECO:0000256" key="2">
    <source>
        <dbReference type="ARBA" id="ARBA00022640"/>
    </source>
</evidence>
<reference evidence="4" key="1">
    <citation type="journal article" date="2022" name="Proc. Natl. Acad. Sci. U.S.A.">
        <title>Life cycle and functional genomics of the unicellular red alga Galdieria for elucidating algal and plant evolution and industrial use.</title>
        <authorList>
            <person name="Hirooka S."/>
            <person name="Itabashi T."/>
            <person name="Ichinose T.M."/>
            <person name="Onuma R."/>
            <person name="Fujiwara T."/>
            <person name="Yamashita S."/>
            <person name="Jong L.W."/>
            <person name="Tomita R."/>
            <person name="Iwane A.H."/>
            <person name="Miyagishima S.Y."/>
        </authorList>
    </citation>
    <scope>NUCLEOTIDE SEQUENCE</scope>
    <source>
        <strain evidence="4">NBRC 102759</strain>
    </source>
</reference>
<sequence>MDGDRKESQKHSLGTEMSFVFLTTRSYSKNSSSLFNSQKTCHSCGSRRIIIYGNKTTLRKTALCSQIRTDPTREIFKLKFYEQIQKIKDTLRYNSDRPLTNKGMDQQTQQHIMETINVLEASNPSPNPLTSQAIELLQGNWKLLYSTAREITILSSLPVFFQLQSVYQMIDLKNRKLENRAELGIAGVIKASVRVTGSFYPVSESTMTPPELQEVSLDSMTRERLRKLLEARRVNVKFQKRSWGIESIFGVPVTSLLETLRQVHVKPIVQREPSLDITYLDESFRIGRGGDGGIFVLERYIRG</sequence>
<gene>
    <name evidence="4" type="ORF">GpartN1_g2050.t1</name>
</gene>
<dbReference type="Proteomes" id="UP001061958">
    <property type="component" value="Unassembled WGS sequence"/>
</dbReference>
<organism evidence="4 5">
    <name type="scientific">Galdieria partita</name>
    <dbReference type="NCBI Taxonomy" id="83374"/>
    <lineage>
        <taxon>Eukaryota</taxon>
        <taxon>Rhodophyta</taxon>
        <taxon>Bangiophyceae</taxon>
        <taxon>Galdieriales</taxon>
        <taxon>Galdieriaceae</taxon>
        <taxon>Galdieria</taxon>
    </lineage>
</organism>
<keyword evidence="5" id="KW-1185">Reference proteome</keyword>
<dbReference type="InterPro" id="IPR039633">
    <property type="entry name" value="PAP"/>
</dbReference>
<evidence type="ECO:0000313" key="5">
    <source>
        <dbReference type="Proteomes" id="UP001061958"/>
    </source>
</evidence>
<accession>A0A9C7PTQ2</accession>
<dbReference type="EMBL" id="BQMJ01000014">
    <property type="protein sequence ID" value="GJQ10259.1"/>
    <property type="molecule type" value="Genomic_DNA"/>
</dbReference>
<dbReference type="AlphaFoldDB" id="A0A9C7PTQ2"/>
<feature type="domain" description="Plastid lipid-associated protein/fibrillin conserved" evidence="3">
    <location>
        <begin position="228"/>
        <end position="297"/>
    </location>
</feature>
<reference evidence="4" key="2">
    <citation type="submission" date="2022-01" db="EMBL/GenBank/DDBJ databases">
        <authorList>
            <person name="Hirooka S."/>
            <person name="Miyagishima S.Y."/>
        </authorList>
    </citation>
    <scope>NUCLEOTIDE SEQUENCE</scope>
    <source>
        <strain evidence="4">NBRC 102759</strain>
    </source>
</reference>
<evidence type="ECO:0000256" key="1">
    <source>
        <dbReference type="ARBA" id="ARBA00004474"/>
    </source>
</evidence>
<dbReference type="OrthoDB" id="201321at2759"/>
<comment type="caution">
    <text evidence="4">The sequence shown here is derived from an EMBL/GenBank/DDBJ whole genome shotgun (WGS) entry which is preliminary data.</text>
</comment>
<comment type="subcellular location">
    <subcellularLocation>
        <location evidence="1">Plastid</location>
    </subcellularLocation>
</comment>
<dbReference type="PANTHER" id="PTHR31906">
    <property type="entry name" value="PLASTID-LIPID-ASSOCIATED PROTEIN 4, CHLOROPLASTIC-RELATED"/>
    <property type="match status" value="1"/>
</dbReference>
<dbReference type="Pfam" id="PF04755">
    <property type="entry name" value="PAP_fibrillin"/>
    <property type="match status" value="2"/>
</dbReference>
<feature type="domain" description="Plastid lipid-associated protein/fibrillin conserved" evidence="3">
    <location>
        <begin position="105"/>
        <end position="205"/>
    </location>
</feature>
<protein>
    <recommendedName>
        <fullName evidence="3">Plastid lipid-associated protein/fibrillin conserved domain-containing protein</fullName>
    </recommendedName>
</protein>
<proteinExistence type="predicted"/>
<name>A0A9C7PTQ2_9RHOD</name>